<dbReference type="Pfam" id="PF08241">
    <property type="entry name" value="Methyltransf_11"/>
    <property type="match status" value="1"/>
</dbReference>
<dbReference type="Gene3D" id="3.40.50.150">
    <property type="entry name" value="Vaccinia Virus protein VP39"/>
    <property type="match status" value="1"/>
</dbReference>
<evidence type="ECO:0000259" key="1">
    <source>
        <dbReference type="Pfam" id="PF08241"/>
    </source>
</evidence>
<dbReference type="SUPFAM" id="SSF53335">
    <property type="entry name" value="S-adenosyl-L-methionine-dependent methyltransferases"/>
    <property type="match status" value="1"/>
</dbReference>
<dbReference type="EMBL" id="CP051128">
    <property type="protein sequence ID" value="QIZ09472.1"/>
    <property type="molecule type" value="Genomic_DNA"/>
</dbReference>
<keyword evidence="2" id="KW-0489">Methyltransferase</keyword>
<dbReference type="PANTHER" id="PTHR43591:SF110">
    <property type="entry name" value="RHODANESE DOMAIN-CONTAINING PROTEIN"/>
    <property type="match status" value="1"/>
</dbReference>
<organism evidence="2 3">
    <name type="scientific">Priestia megaterium</name>
    <name type="common">Bacillus megaterium</name>
    <dbReference type="NCBI Taxonomy" id="1404"/>
    <lineage>
        <taxon>Bacteria</taxon>
        <taxon>Bacillati</taxon>
        <taxon>Bacillota</taxon>
        <taxon>Bacilli</taxon>
        <taxon>Bacillales</taxon>
        <taxon>Bacillaceae</taxon>
        <taxon>Priestia</taxon>
    </lineage>
</organism>
<reference evidence="2 3" key="2">
    <citation type="submission" date="2020-04" db="EMBL/GenBank/DDBJ databases">
        <authorList>
            <person name="Fomenkov A."/>
            <person name="Anton B.P."/>
            <person name="Roberts R.J."/>
        </authorList>
    </citation>
    <scope>NUCLEOTIDE SEQUENCE [LARGE SCALE GENOMIC DNA]</scope>
    <source>
        <strain evidence="2 3">S2</strain>
    </source>
</reference>
<dbReference type="InterPro" id="IPR013216">
    <property type="entry name" value="Methyltransf_11"/>
</dbReference>
<feature type="domain" description="Methyltransferase type 11" evidence="1">
    <location>
        <begin position="42"/>
        <end position="136"/>
    </location>
</feature>
<name>A0A6H1P7R1_PRIMG</name>
<reference evidence="2 3" key="1">
    <citation type="submission" date="2020-04" db="EMBL/GenBank/DDBJ databases">
        <title>Genome-Wide Identification of 5-Methylcytosine Sites in Bacterial Genomes By High-Throughput Sequencing of MspJI Restriction Fragments.</title>
        <authorList>
            <person name="Wu V."/>
        </authorList>
    </citation>
    <scope>NUCLEOTIDE SEQUENCE [LARGE SCALE GENOMIC DNA]</scope>
    <source>
        <strain evidence="2 3">S2</strain>
    </source>
</reference>
<dbReference type="InterPro" id="IPR029063">
    <property type="entry name" value="SAM-dependent_MTases_sf"/>
</dbReference>
<evidence type="ECO:0000313" key="2">
    <source>
        <dbReference type="EMBL" id="QIZ09472.1"/>
    </source>
</evidence>
<accession>A0A6H1P7R1</accession>
<dbReference type="GO" id="GO:0032259">
    <property type="term" value="P:methylation"/>
    <property type="evidence" value="ECO:0007669"/>
    <property type="project" value="UniProtKB-KW"/>
</dbReference>
<dbReference type="GO" id="GO:0008757">
    <property type="term" value="F:S-adenosylmethionine-dependent methyltransferase activity"/>
    <property type="evidence" value="ECO:0007669"/>
    <property type="project" value="InterPro"/>
</dbReference>
<dbReference type="Proteomes" id="UP000501868">
    <property type="component" value="Chromosome"/>
</dbReference>
<keyword evidence="2" id="KW-0808">Transferase</keyword>
<dbReference type="AlphaFoldDB" id="A0A6H1P7R1"/>
<evidence type="ECO:0000313" key="3">
    <source>
        <dbReference type="Proteomes" id="UP000501868"/>
    </source>
</evidence>
<dbReference type="CDD" id="cd02440">
    <property type="entry name" value="AdoMet_MTases"/>
    <property type="match status" value="1"/>
</dbReference>
<sequence length="237" mass="26658">MGGLTYIDFLAKFGVGGAHPGGIPLTKNILSGENITNKSRILDAGCGTGQTAAYLYQQYKAMVVGLEINPIMIDKARRRFQSLNLPIQLIPGSVEKLPFKDNSFDFILSESVLAFVNKPTALREFYRVLKKGGRFIANEMTINAKLSQDEEAEIMKFYALDSLLMEDDWRKLLEITGFQDIVLKIENTSISHGNNTAEFNFSNNFEPELFQILNEHGNIVLKYQDILSYRIITCSKS</sequence>
<protein>
    <submittedName>
        <fullName evidence="2">Class I SAM-dependent methyltransferase</fullName>
    </submittedName>
</protein>
<gene>
    <name evidence="2" type="ORF">HFZ78_24660</name>
</gene>
<dbReference type="PANTHER" id="PTHR43591">
    <property type="entry name" value="METHYLTRANSFERASE"/>
    <property type="match status" value="1"/>
</dbReference>
<proteinExistence type="predicted"/>